<reference evidence="2" key="1">
    <citation type="submission" date="2020-05" db="EMBL/GenBank/DDBJ databases">
        <authorList>
            <person name="Chiriac C."/>
            <person name="Salcher M."/>
            <person name="Ghai R."/>
            <person name="Kavagutti S V."/>
        </authorList>
    </citation>
    <scope>NUCLEOTIDE SEQUENCE</scope>
</reference>
<feature type="compositionally biased region" description="Basic and acidic residues" evidence="1">
    <location>
        <begin position="34"/>
        <end position="44"/>
    </location>
</feature>
<dbReference type="EMBL" id="CAFBMK010000495">
    <property type="protein sequence ID" value="CAB4961413.1"/>
    <property type="molecule type" value="Genomic_DNA"/>
</dbReference>
<gene>
    <name evidence="2" type="ORF">UFOPK3564_04086</name>
</gene>
<feature type="region of interest" description="Disordered" evidence="1">
    <location>
        <begin position="26"/>
        <end position="88"/>
    </location>
</feature>
<evidence type="ECO:0000256" key="1">
    <source>
        <dbReference type="SAM" id="MobiDB-lite"/>
    </source>
</evidence>
<name>A0A6J7L385_9ZZZZ</name>
<sequence length="136" mass="14628">MHLDDVIAERRAAGRGPSWVCRRVARTVHLGDNLSERGSADRGRRGASSPRPTRRPGRAAPPPPRRRGPSSDPRPRPAAAPPRPYGATDCAATAHEFWVGSGSLTFQREAMRTRAPVAVSICSWPLFGSDVTTGPV</sequence>
<protein>
    <submittedName>
        <fullName evidence="2">Unannotated protein</fullName>
    </submittedName>
</protein>
<accession>A0A6J7L385</accession>
<dbReference type="AlphaFoldDB" id="A0A6J7L385"/>
<proteinExistence type="predicted"/>
<evidence type="ECO:0000313" key="2">
    <source>
        <dbReference type="EMBL" id="CAB4961413.1"/>
    </source>
</evidence>
<organism evidence="2">
    <name type="scientific">freshwater metagenome</name>
    <dbReference type="NCBI Taxonomy" id="449393"/>
    <lineage>
        <taxon>unclassified sequences</taxon>
        <taxon>metagenomes</taxon>
        <taxon>ecological metagenomes</taxon>
    </lineage>
</organism>